<feature type="non-terminal residue" evidence="1">
    <location>
        <position position="1"/>
    </location>
</feature>
<accession>A0AA36C9K0</accession>
<evidence type="ECO:0000313" key="2">
    <source>
        <dbReference type="Proteomes" id="UP001177023"/>
    </source>
</evidence>
<dbReference type="EMBL" id="CATQJA010000899">
    <property type="protein sequence ID" value="CAJ0564669.1"/>
    <property type="molecule type" value="Genomic_DNA"/>
</dbReference>
<proteinExistence type="predicted"/>
<reference evidence="1" key="1">
    <citation type="submission" date="2023-06" db="EMBL/GenBank/DDBJ databases">
        <authorList>
            <person name="Delattre M."/>
        </authorList>
    </citation>
    <scope>NUCLEOTIDE SEQUENCE</scope>
    <source>
        <strain evidence="1">AF72</strain>
    </source>
</reference>
<protein>
    <submittedName>
        <fullName evidence="1">Uncharacterized protein</fullName>
    </submittedName>
</protein>
<comment type="caution">
    <text evidence="1">The sequence shown here is derived from an EMBL/GenBank/DDBJ whole genome shotgun (WGS) entry which is preliminary data.</text>
</comment>
<sequence>PEKDGERRRGGEEELRLTLSPKSLMSRKCGEHQQCEVPGDAVAASRNADIRSRRRG</sequence>
<organism evidence="1 2">
    <name type="scientific">Mesorhabditis spiculigera</name>
    <dbReference type="NCBI Taxonomy" id="96644"/>
    <lineage>
        <taxon>Eukaryota</taxon>
        <taxon>Metazoa</taxon>
        <taxon>Ecdysozoa</taxon>
        <taxon>Nematoda</taxon>
        <taxon>Chromadorea</taxon>
        <taxon>Rhabditida</taxon>
        <taxon>Rhabditina</taxon>
        <taxon>Rhabditomorpha</taxon>
        <taxon>Rhabditoidea</taxon>
        <taxon>Rhabditidae</taxon>
        <taxon>Mesorhabditinae</taxon>
        <taxon>Mesorhabditis</taxon>
    </lineage>
</organism>
<dbReference type="Proteomes" id="UP001177023">
    <property type="component" value="Unassembled WGS sequence"/>
</dbReference>
<keyword evidence="2" id="KW-1185">Reference proteome</keyword>
<dbReference type="AlphaFoldDB" id="A0AA36C9K0"/>
<feature type="non-terminal residue" evidence="1">
    <location>
        <position position="56"/>
    </location>
</feature>
<gene>
    <name evidence="1" type="ORF">MSPICULIGERA_LOCUS3342</name>
</gene>
<name>A0AA36C9K0_9BILA</name>
<evidence type="ECO:0000313" key="1">
    <source>
        <dbReference type="EMBL" id="CAJ0564669.1"/>
    </source>
</evidence>